<dbReference type="PANTHER" id="PTHR40034:SF1">
    <property type="entry name" value="BSL5891 PROTEIN"/>
    <property type="match status" value="1"/>
</dbReference>
<dbReference type="Proteomes" id="UP001180754">
    <property type="component" value="Unassembled WGS sequence"/>
</dbReference>
<gene>
    <name evidence="2" type="ORF">RND15_03465</name>
</gene>
<organism evidence="2 3">
    <name type="scientific">Streptomyces lonegramiae</name>
    <dbReference type="NCBI Taxonomy" id="3075524"/>
    <lineage>
        <taxon>Bacteria</taxon>
        <taxon>Bacillati</taxon>
        <taxon>Actinomycetota</taxon>
        <taxon>Actinomycetes</taxon>
        <taxon>Kitasatosporales</taxon>
        <taxon>Streptomycetaceae</taxon>
        <taxon>Streptomyces</taxon>
    </lineage>
</organism>
<keyword evidence="1" id="KW-1133">Transmembrane helix</keyword>
<dbReference type="InterPro" id="IPR021741">
    <property type="entry name" value="DUF3311"/>
</dbReference>
<evidence type="ECO:0000313" key="3">
    <source>
        <dbReference type="Proteomes" id="UP001180754"/>
    </source>
</evidence>
<dbReference type="EMBL" id="JAVRFD010000001">
    <property type="protein sequence ID" value="MDT0541776.1"/>
    <property type="molecule type" value="Genomic_DNA"/>
</dbReference>
<accession>A0ABU2X781</accession>
<comment type="caution">
    <text evidence="2">The sequence shown here is derived from an EMBL/GenBank/DDBJ whole genome shotgun (WGS) entry which is preliminary data.</text>
</comment>
<name>A0ABU2X781_9ACTN</name>
<keyword evidence="1" id="KW-0472">Membrane</keyword>
<dbReference type="Pfam" id="PF11755">
    <property type="entry name" value="DUF3311"/>
    <property type="match status" value="1"/>
</dbReference>
<dbReference type="PANTHER" id="PTHR40034">
    <property type="entry name" value="BSL5891 PROTEIN"/>
    <property type="match status" value="1"/>
</dbReference>
<keyword evidence="3" id="KW-1185">Reference proteome</keyword>
<evidence type="ECO:0000256" key="1">
    <source>
        <dbReference type="SAM" id="Phobius"/>
    </source>
</evidence>
<keyword evidence="1" id="KW-0812">Transmembrane</keyword>
<protein>
    <submittedName>
        <fullName evidence="2">DUF3311 domain-containing protein</fullName>
    </submittedName>
</protein>
<reference evidence="2" key="1">
    <citation type="submission" date="2024-05" db="EMBL/GenBank/DDBJ databases">
        <title>30 novel species of actinomycetes from the DSMZ collection.</title>
        <authorList>
            <person name="Nouioui I."/>
        </authorList>
    </citation>
    <scope>NUCLEOTIDE SEQUENCE</scope>
    <source>
        <strain evidence="2">DSM 41529</strain>
    </source>
</reference>
<feature type="transmembrane region" description="Helical" evidence="1">
    <location>
        <begin position="32"/>
        <end position="54"/>
    </location>
</feature>
<dbReference type="RefSeq" id="WP_311722059.1">
    <property type="nucleotide sequence ID" value="NZ_JAVRFD010000001.1"/>
</dbReference>
<sequence>MKPIHLLGAIPFLGILGGIFFANRVTPYVLGMPFILFWLVMWVVLISVTMAVIYRLDPANREELNS</sequence>
<evidence type="ECO:0000313" key="2">
    <source>
        <dbReference type="EMBL" id="MDT0541776.1"/>
    </source>
</evidence>
<proteinExistence type="predicted"/>